<proteinExistence type="predicted"/>
<gene>
    <name evidence="1" type="ORF">FDP25_05535</name>
</gene>
<reference evidence="1 2" key="1">
    <citation type="submission" date="2019-05" db="EMBL/GenBank/DDBJ databases">
        <title>Roseovarius bejariae sp. nov., a moderately halophylic bacterium isolated from a saline soil in Rambla Salada (Murcia).</title>
        <authorList>
            <person name="Castro D.J."/>
            <person name="Gomez-Altuve A."/>
            <person name="Reina J.C."/>
            <person name="Rodriguez M."/>
            <person name="Sampedro I."/>
            <person name="Llamas I."/>
            <person name="Martinez-Checa F."/>
        </authorList>
    </citation>
    <scope>NUCLEOTIDE SEQUENCE [LARGE SCALE GENOMIC DNA]</scope>
    <source>
        <strain evidence="1 2">A21</strain>
    </source>
</reference>
<dbReference type="AlphaFoldDB" id="A0A844CW45"/>
<name>A0A844CW45_9RHOB</name>
<evidence type="ECO:0008006" key="3">
    <source>
        <dbReference type="Google" id="ProtNLM"/>
    </source>
</evidence>
<comment type="caution">
    <text evidence="1">The sequence shown here is derived from an EMBL/GenBank/DDBJ whole genome shotgun (WGS) entry which is preliminary data.</text>
</comment>
<protein>
    <recommendedName>
        <fullName evidence="3">DUF4157 domain-containing protein</fullName>
    </recommendedName>
</protein>
<organism evidence="1 2">
    <name type="scientific">Roseovarius bejariae</name>
    <dbReference type="NCBI Taxonomy" id="2576383"/>
    <lineage>
        <taxon>Bacteria</taxon>
        <taxon>Pseudomonadati</taxon>
        <taxon>Pseudomonadota</taxon>
        <taxon>Alphaproteobacteria</taxon>
        <taxon>Rhodobacterales</taxon>
        <taxon>Roseobacteraceae</taxon>
        <taxon>Roseovarius</taxon>
    </lineage>
</organism>
<evidence type="ECO:0000313" key="2">
    <source>
        <dbReference type="Proteomes" id="UP000564704"/>
    </source>
</evidence>
<dbReference type="EMBL" id="SZWE01000001">
    <property type="protein sequence ID" value="MRU14890.1"/>
    <property type="molecule type" value="Genomic_DNA"/>
</dbReference>
<sequence length="225" mass="25934">MRWFWLLLPLILISCGRPLTDTEKTFANQMFGDSFDARPVRVVDGALIGKATYPRRKRPRLACRERILPEPTSPTVTVSPAALVVHNKVFYSKDWYQRNFLPRYPRVMSLVHAMVFAHEITHVWQWQNRKVTGYSPLRAAREHGVTDDPYLFDISTENSFLDYAYEQQASIVEEYVCCATLDPEAPRTKRMERMLSDTFPLGDLPTPDATILPWNGAKVKGICRI</sequence>
<keyword evidence="2" id="KW-1185">Reference proteome</keyword>
<dbReference type="Proteomes" id="UP000564704">
    <property type="component" value="Unassembled WGS sequence"/>
</dbReference>
<evidence type="ECO:0000313" key="1">
    <source>
        <dbReference type="EMBL" id="MRU14890.1"/>
    </source>
</evidence>
<accession>A0A844CW45</accession>
<dbReference type="PROSITE" id="PS51257">
    <property type="entry name" value="PROKAR_LIPOPROTEIN"/>
    <property type="match status" value="1"/>
</dbReference>
<dbReference type="RefSeq" id="WP_154149721.1">
    <property type="nucleotide sequence ID" value="NZ_SZWE01000001.1"/>
</dbReference>
<dbReference type="OrthoDB" id="8686772at2"/>